<feature type="compositionally biased region" description="Basic and acidic residues" evidence="1">
    <location>
        <begin position="19"/>
        <end position="32"/>
    </location>
</feature>
<reference evidence="2 3" key="1">
    <citation type="journal article" date="2012" name="J. Bacteriol.">
        <title>Genome Sequence of Nitratireductor indicus Type Strain C115.</title>
        <authorList>
            <person name="Lai Q."/>
            <person name="Li G."/>
            <person name="Yu Z."/>
            <person name="Shao Z."/>
        </authorList>
    </citation>
    <scope>NUCLEOTIDE SEQUENCE [LARGE SCALE GENOMIC DNA]</scope>
    <source>
        <strain evidence="2 3">C115</strain>
    </source>
</reference>
<proteinExistence type="predicted"/>
<protein>
    <submittedName>
        <fullName evidence="2">Uncharacterized protein</fullName>
    </submittedName>
</protein>
<feature type="region of interest" description="Disordered" evidence="1">
    <location>
        <begin position="1"/>
        <end position="32"/>
    </location>
</feature>
<keyword evidence="3" id="KW-1185">Reference proteome</keyword>
<gene>
    <name evidence="2" type="ORF">NA8A_11230</name>
</gene>
<organism evidence="2 3">
    <name type="scientific">Nitratireductor indicus C115</name>
    <dbReference type="NCBI Taxonomy" id="1231190"/>
    <lineage>
        <taxon>Bacteria</taxon>
        <taxon>Pseudomonadati</taxon>
        <taxon>Pseudomonadota</taxon>
        <taxon>Alphaproteobacteria</taxon>
        <taxon>Hyphomicrobiales</taxon>
        <taxon>Phyllobacteriaceae</taxon>
        <taxon>Nitratireductor</taxon>
    </lineage>
</organism>
<dbReference type="AlphaFoldDB" id="K2PM40"/>
<dbReference type="Proteomes" id="UP000007374">
    <property type="component" value="Unassembled WGS sequence"/>
</dbReference>
<sequence>MASKESGIGQPVGFAIKQARQDEEMPGHCDRSEGIMRKFEEITLRLASRRALCPGRGAYAR</sequence>
<accession>K2PM40</accession>
<evidence type="ECO:0000313" key="3">
    <source>
        <dbReference type="Proteomes" id="UP000007374"/>
    </source>
</evidence>
<evidence type="ECO:0000313" key="2">
    <source>
        <dbReference type="EMBL" id="EKF42117.1"/>
    </source>
</evidence>
<name>K2PM40_9HYPH</name>
<dbReference type="EMBL" id="AMSI01000007">
    <property type="protein sequence ID" value="EKF42117.1"/>
    <property type="molecule type" value="Genomic_DNA"/>
</dbReference>
<comment type="caution">
    <text evidence="2">The sequence shown here is derived from an EMBL/GenBank/DDBJ whole genome shotgun (WGS) entry which is preliminary data.</text>
</comment>
<evidence type="ECO:0000256" key="1">
    <source>
        <dbReference type="SAM" id="MobiDB-lite"/>
    </source>
</evidence>